<keyword evidence="3" id="KW-1185">Reference proteome</keyword>
<dbReference type="OrthoDB" id="533833at2759"/>
<gene>
    <name evidence="2" type="ORF">HYH03_008057</name>
</gene>
<dbReference type="AlphaFoldDB" id="A0A836BYQ9"/>
<name>A0A836BYQ9_9CHLO</name>
<sequence length="550" mass="58351">MDEEGQPGYGGFGDPPADIADRIVDALAFSPKALLRLSETNTFWNRVVRDPRQWTRLCVARFGAESQPPPAQPATHLPGWVFFPGVDSPGNDTAAPAEGDAASLRPEALARKADECNGVAFNTNGWVKRSLLPANRWSRFSLEPGAGLYVREEAVVQVLGMAPRPPLPEQADPEASPPQLTGWVLYPLMDSPGHDIRHPCTSEPDFLSSCASLEDLEAVARAFPGCVAFNTNGQLKRDLEPQVHWRRMGGSRSSWSGLYVRRHVVEEAGLLSPLSGTGLDPRMRFFQRGHTRLLAARDVDVVWLNGTYLARRADPDHVNPQQQAQHGPGGHGPGPGPEHDDGLGVEGGSVASDDSSLGGGSDEDGGEAAAAAAGVAGPEVVVLNNVCWLQLNGVFRGLGPGRYRAVWLLRVSRDCNITFLNFKVRLEAQRPCDIATSAPAAAPSPRPAATAAVPLAGGAAPVAGAVADAGGAGGSASAAGEASPGDLDTREIAGTVLQSHAGAGWYEQIAGEFAVPPGWAYDVVVDLWNHDSWWKRGLMFKELVLVQLDE</sequence>
<dbReference type="InterPro" id="IPR036047">
    <property type="entry name" value="F-box-like_dom_sf"/>
</dbReference>
<comment type="caution">
    <text evidence="2">The sequence shown here is derived from an EMBL/GenBank/DDBJ whole genome shotgun (WGS) entry which is preliminary data.</text>
</comment>
<proteinExistence type="predicted"/>
<protein>
    <recommendedName>
        <fullName evidence="4">F-box domain-containing protein</fullName>
    </recommendedName>
</protein>
<dbReference type="Proteomes" id="UP000612055">
    <property type="component" value="Unassembled WGS sequence"/>
</dbReference>
<evidence type="ECO:0008006" key="4">
    <source>
        <dbReference type="Google" id="ProtNLM"/>
    </source>
</evidence>
<dbReference type="SUPFAM" id="SSF81383">
    <property type="entry name" value="F-box domain"/>
    <property type="match status" value="1"/>
</dbReference>
<dbReference type="EMBL" id="JAEHOE010000035">
    <property type="protein sequence ID" value="KAG2493840.1"/>
    <property type="molecule type" value="Genomic_DNA"/>
</dbReference>
<evidence type="ECO:0000313" key="3">
    <source>
        <dbReference type="Proteomes" id="UP000612055"/>
    </source>
</evidence>
<evidence type="ECO:0000313" key="2">
    <source>
        <dbReference type="EMBL" id="KAG2493840.1"/>
    </source>
</evidence>
<reference evidence="2" key="1">
    <citation type="journal article" date="2020" name="bioRxiv">
        <title>Comparative genomics of Chlamydomonas.</title>
        <authorList>
            <person name="Craig R.J."/>
            <person name="Hasan A.R."/>
            <person name="Ness R.W."/>
            <person name="Keightley P.D."/>
        </authorList>
    </citation>
    <scope>NUCLEOTIDE SEQUENCE</scope>
    <source>
        <strain evidence="2">CCAP 11/70</strain>
    </source>
</reference>
<organism evidence="2 3">
    <name type="scientific">Edaphochlamys debaryana</name>
    <dbReference type="NCBI Taxonomy" id="47281"/>
    <lineage>
        <taxon>Eukaryota</taxon>
        <taxon>Viridiplantae</taxon>
        <taxon>Chlorophyta</taxon>
        <taxon>core chlorophytes</taxon>
        <taxon>Chlorophyceae</taxon>
        <taxon>CS clade</taxon>
        <taxon>Chlamydomonadales</taxon>
        <taxon>Chlamydomonadales incertae sedis</taxon>
        <taxon>Edaphochlamys</taxon>
    </lineage>
</organism>
<feature type="region of interest" description="Disordered" evidence="1">
    <location>
        <begin position="313"/>
        <end position="370"/>
    </location>
</feature>
<evidence type="ECO:0000256" key="1">
    <source>
        <dbReference type="SAM" id="MobiDB-lite"/>
    </source>
</evidence>
<accession>A0A836BYQ9</accession>